<protein>
    <submittedName>
        <fullName evidence="1">Uncharacterized protein</fullName>
    </submittedName>
</protein>
<dbReference type="Proteomes" id="UP000184368">
    <property type="component" value="Unassembled WGS sequence"/>
</dbReference>
<dbReference type="EMBL" id="FQUO01000014">
    <property type="protein sequence ID" value="SHF94244.1"/>
    <property type="molecule type" value="Genomic_DNA"/>
</dbReference>
<sequence length="120" mass="13999">MLTDLKAAEDTLEAFRLYEALASSLQVLQCLREKRPQFYKRFNPRNLIPRFLPFEVLAHLDLLTQKFTFDNTFSASQVFQYPLKNTFDKTTFKVATPREQTFNNDFNYCATIPTFKPSAG</sequence>
<proteinExistence type="predicted"/>
<dbReference type="AlphaFoldDB" id="A0A1M5FS50"/>
<accession>A0A1M5FS50</accession>
<keyword evidence="2" id="KW-1185">Reference proteome</keyword>
<organism evidence="1 2">
    <name type="scientific">Cnuella takakiae</name>
    <dbReference type="NCBI Taxonomy" id="1302690"/>
    <lineage>
        <taxon>Bacteria</taxon>
        <taxon>Pseudomonadati</taxon>
        <taxon>Bacteroidota</taxon>
        <taxon>Chitinophagia</taxon>
        <taxon>Chitinophagales</taxon>
        <taxon>Chitinophagaceae</taxon>
        <taxon>Cnuella</taxon>
    </lineage>
</organism>
<reference evidence="1 2" key="1">
    <citation type="submission" date="2016-11" db="EMBL/GenBank/DDBJ databases">
        <authorList>
            <person name="Jaros S."/>
            <person name="Januszkiewicz K."/>
            <person name="Wedrychowicz H."/>
        </authorList>
    </citation>
    <scope>NUCLEOTIDE SEQUENCE [LARGE SCALE GENOMIC DNA]</scope>
    <source>
        <strain evidence="1 2">DSM 26897</strain>
    </source>
</reference>
<evidence type="ECO:0000313" key="2">
    <source>
        <dbReference type="Proteomes" id="UP000184368"/>
    </source>
</evidence>
<name>A0A1M5FS50_9BACT</name>
<dbReference type="RefSeq" id="WP_073045781.1">
    <property type="nucleotide sequence ID" value="NZ_FQUO01000014.1"/>
</dbReference>
<evidence type="ECO:0000313" key="1">
    <source>
        <dbReference type="EMBL" id="SHF94244.1"/>
    </source>
</evidence>
<gene>
    <name evidence="1" type="ORF">SAMN05444008_114131</name>
</gene>